<dbReference type="GO" id="GO:0016787">
    <property type="term" value="F:hydrolase activity"/>
    <property type="evidence" value="ECO:0007669"/>
    <property type="project" value="UniProtKB-KW"/>
</dbReference>
<dbReference type="EMBL" id="JBHSKP010000004">
    <property type="protein sequence ID" value="MFC5151769.1"/>
    <property type="molecule type" value="Genomic_DNA"/>
</dbReference>
<accession>A0ABW0AJE2</accession>
<keyword evidence="6" id="KW-1185">Reference proteome</keyword>
<dbReference type="GO" id="GO:0004519">
    <property type="term" value="F:endonuclease activity"/>
    <property type="evidence" value="ECO:0007669"/>
    <property type="project" value="UniProtKB-KW"/>
</dbReference>
<organism evidence="5 6">
    <name type="scientific">Streptomyces amakusaensis</name>
    <dbReference type="NCBI Taxonomy" id="67271"/>
    <lineage>
        <taxon>Bacteria</taxon>
        <taxon>Bacillati</taxon>
        <taxon>Actinomycetota</taxon>
        <taxon>Actinomycetes</taxon>
        <taxon>Kitasatosporales</taxon>
        <taxon>Streptomycetaceae</taxon>
        <taxon>Streptomyces</taxon>
    </lineage>
</organism>
<dbReference type="InterPro" id="IPR052021">
    <property type="entry name" value="Type-I_RS_S_subunit"/>
</dbReference>
<keyword evidence="3" id="KW-0238">DNA-binding</keyword>
<dbReference type="PANTHER" id="PTHR30408">
    <property type="entry name" value="TYPE-1 RESTRICTION ENZYME ECOKI SPECIFICITY PROTEIN"/>
    <property type="match status" value="1"/>
</dbReference>
<comment type="caution">
    <text evidence="5">The sequence shown here is derived from an EMBL/GenBank/DDBJ whole genome shotgun (WGS) entry which is preliminary data.</text>
</comment>
<evidence type="ECO:0000256" key="2">
    <source>
        <dbReference type="ARBA" id="ARBA00022747"/>
    </source>
</evidence>
<dbReference type="EC" id="3.1.21.-" evidence="5"/>
<keyword evidence="5" id="KW-0378">Hydrolase</keyword>
<protein>
    <submittedName>
        <fullName evidence="5">Restriction endonuclease subunit S</fullName>
        <ecNumber evidence="5">3.1.21.-</ecNumber>
    </submittedName>
</protein>
<evidence type="ECO:0000313" key="6">
    <source>
        <dbReference type="Proteomes" id="UP001596160"/>
    </source>
</evidence>
<dbReference type="PANTHER" id="PTHR30408:SF12">
    <property type="entry name" value="TYPE I RESTRICTION ENZYME MJAVIII SPECIFICITY SUBUNIT"/>
    <property type="match status" value="1"/>
</dbReference>
<keyword evidence="2" id="KW-0680">Restriction system</keyword>
<proteinExistence type="inferred from homology"/>
<dbReference type="RefSeq" id="WP_344476392.1">
    <property type="nucleotide sequence ID" value="NZ_BAAASB010000006.1"/>
</dbReference>
<sequence length="203" mass="22179">MPGHDSTNARLIPLGRICEVTAGPSGSLLDSLHEGPEGVPVVSPPDITAQGRIGVRKLRRVPWETTERLARFALREGDVLLVRQGALGRLALVEAEHTGWFYNSSCLRIRPRPEIVLPAYLAAWLSFPEAQGALLGQALPGTVPSVNSTILRELQVTVPPMPVQYDTVATLADMDDQIRIHRRSADRLEALRPAVFNELIEGS</sequence>
<evidence type="ECO:0000259" key="4">
    <source>
        <dbReference type="Pfam" id="PF01420"/>
    </source>
</evidence>
<name>A0ABW0AJE2_9ACTN</name>
<keyword evidence="5" id="KW-0540">Nuclease</keyword>
<keyword evidence="5" id="KW-0255">Endonuclease</keyword>
<evidence type="ECO:0000256" key="3">
    <source>
        <dbReference type="ARBA" id="ARBA00023125"/>
    </source>
</evidence>
<gene>
    <name evidence="5" type="ORF">ACFPRH_08490</name>
</gene>
<evidence type="ECO:0000256" key="1">
    <source>
        <dbReference type="ARBA" id="ARBA00010923"/>
    </source>
</evidence>
<evidence type="ECO:0000313" key="5">
    <source>
        <dbReference type="EMBL" id="MFC5151769.1"/>
    </source>
</evidence>
<dbReference type="Pfam" id="PF01420">
    <property type="entry name" value="Methylase_S"/>
    <property type="match status" value="1"/>
</dbReference>
<reference evidence="6" key="1">
    <citation type="journal article" date="2019" name="Int. J. Syst. Evol. Microbiol.">
        <title>The Global Catalogue of Microorganisms (GCM) 10K type strain sequencing project: providing services to taxonomists for standard genome sequencing and annotation.</title>
        <authorList>
            <consortium name="The Broad Institute Genomics Platform"/>
            <consortium name="The Broad Institute Genome Sequencing Center for Infectious Disease"/>
            <person name="Wu L."/>
            <person name="Ma J."/>
        </authorList>
    </citation>
    <scope>NUCLEOTIDE SEQUENCE [LARGE SCALE GENOMIC DNA]</scope>
    <source>
        <strain evidence="6">PCU 266</strain>
    </source>
</reference>
<dbReference type="InterPro" id="IPR044946">
    <property type="entry name" value="Restrct_endonuc_typeI_TRD_sf"/>
</dbReference>
<dbReference type="Proteomes" id="UP001596160">
    <property type="component" value="Unassembled WGS sequence"/>
</dbReference>
<dbReference type="InterPro" id="IPR000055">
    <property type="entry name" value="Restrct_endonuc_typeI_TRD"/>
</dbReference>
<dbReference type="SUPFAM" id="SSF116734">
    <property type="entry name" value="DNA methylase specificity domain"/>
    <property type="match status" value="1"/>
</dbReference>
<feature type="domain" description="Type I restriction modification DNA specificity" evidence="4">
    <location>
        <begin position="14"/>
        <end position="189"/>
    </location>
</feature>
<comment type="similarity">
    <text evidence="1">Belongs to the type-I restriction system S methylase family.</text>
</comment>
<dbReference type="Gene3D" id="3.90.220.20">
    <property type="entry name" value="DNA methylase specificity domains"/>
    <property type="match status" value="1"/>
</dbReference>